<protein>
    <submittedName>
        <fullName evidence="2">Uncharacterized protein</fullName>
    </submittedName>
</protein>
<dbReference type="HOGENOM" id="CLU_1030523_0_0_1"/>
<feature type="region of interest" description="Disordered" evidence="1">
    <location>
        <begin position="104"/>
        <end position="135"/>
    </location>
</feature>
<feature type="compositionally biased region" description="Basic and acidic residues" evidence="1">
    <location>
        <begin position="104"/>
        <end position="122"/>
    </location>
</feature>
<feature type="region of interest" description="Disordered" evidence="1">
    <location>
        <begin position="1"/>
        <end position="64"/>
    </location>
</feature>
<name>A0A0A2VJD2_BEABA</name>
<evidence type="ECO:0000313" key="3">
    <source>
        <dbReference type="Proteomes" id="UP000030106"/>
    </source>
</evidence>
<reference evidence="2 3" key="1">
    <citation type="submission" date="2012-10" db="EMBL/GenBank/DDBJ databases">
        <title>Genome sequencing and analysis of entomopathogenic fungi Beauveria bassiana D1-5.</title>
        <authorList>
            <person name="Li Q."/>
            <person name="Wang L."/>
            <person name="Zhang Z."/>
            <person name="Wang Q."/>
            <person name="Ren J."/>
            <person name="Wang M."/>
            <person name="Xu W."/>
            <person name="Wang J."/>
            <person name="Lu Y."/>
            <person name="Du Q."/>
            <person name="Sun Z."/>
        </authorList>
    </citation>
    <scope>NUCLEOTIDE SEQUENCE [LARGE SCALE GENOMIC DNA]</scope>
    <source>
        <strain evidence="2 3">D1-5</strain>
    </source>
</reference>
<dbReference type="OrthoDB" id="5151950at2759"/>
<dbReference type="Proteomes" id="UP000030106">
    <property type="component" value="Unassembled WGS sequence"/>
</dbReference>
<dbReference type="EMBL" id="ANFO01000657">
    <property type="protein sequence ID" value="KGQ07668.1"/>
    <property type="molecule type" value="Genomic_DNA"/>
</dbReference>
<proteinExistence type="predicted"/>
<comment type="caution">
    <text evidence="2">The sequence shown here is derived from an EMBL/GenBank/DDBJ whole genome shotgun (WGS) entry which is preliminary data.</text>
</comment>
<dbReference type="STRING" id="1245745.A0A0A2VJD2"/>
<evidence type="ECO:0000313" key="2">
    <source>
        <dbReference type="EMBL" id="KGQ07668.1"/>
    </source>
</evidence>
<gene>
    <name evidence="2" type="ORF">BBAD15_g6998</name>
</gene>
<sequence length="270" mass="29529">MDNINKSTASSMANSGSSAPGSSSSNCSLPMLEAAMKATKISPRSCLKPATRSPGRVGKAKSTKRASFVSDDSLLKCLVTGAHILPSAQTHERHEEFSARANEVAKQREEAEEATRLAREAGIEGSDSDSDSDDANNNYLLFTAREESRDDDGWDRDGVYAAMIERRLREADRARQNLDMTAIASGAVDFALYVTRSQSLVQFLEGLVLEYRLAVQVGSYNGDERRYSSAQGYAVTQLPAELYQNVYTAMSCIRRSPVMMNSPVVSRSWS</sequence>
<feature type="compositionally biased region" description="Low complexity" evidence="1">
    <location>
        <begin position="10"/>
        <end position="32"/>
    </location>
</feature>
<accession>A0A0A2VJD2</accession>
<dbReference type="AlphaFoldDB" id="A0A0A2VJD2"/>
<evidence type="ECO:0000256" key="1">
    <source>
        <dbReference type="SAM" id="MobiDB-lite"/>
    </source>
</evidence>
<organism evidence="2 3">
    <name type="scientific">Beauveria bassiana D1-5</name>
    <dbReference type="NCBI Taxonomy" id="1245745"/>
    <lineage>
        <taxon>Eukaryota</taxon>
        <taxon>Fungi</taxon>
        <taxon>Dikarya</taxon>
        <taxon>Ascomycota</taxon>
        <taxon>Pezizomycotina</taxon>
        <taxon>Sordariomycetes</taxon>
        <taxon>Hypocreomycetidae</taxon>
        <taxon>Hypocreales</taxon>
        <taxon>Cordycipitaceae</taxon>
        <taxon>Beauveria</taxon>
    </lineage>
</organism>